<dbReference type="OrthoDB" id="3174529at2"/>
<dbReference type="STRING" id="1499687.BN1080_03067"/>
<sequence length="284" mass="32225">MEWIVWTEPFAFANKVEGPLYQREDVHSLFLGILSQIKEGKYEEYFLATAEENGKVAAVCLMTPPHPLQLIVLDEVPGIEKWIARHLLNLEVEVGAVIGDQAVAWNFADAWTEKKGGTARVFMDQGLYRTDSVKPGLSKSPGAWRVANRKDAPRLEQWYLLFEEETGIGVSSEVEAGRKIASFIEGKEIYVWEVDGEMVSCMKKSRPSKKGITVSFVFTPKEHRRKGYARTLVAEVTEELLNEYDFAMLYTDLKNPTSNKIYQEIGYEQIANPVHLVIEESSDK</sequence>
<dbReference type="RefSeq" id="WP_052653257.1">
    <property type="nucleotide sequence ID" value="NZ_CCXS01000001.1"/>
</dbReference>
<dbReference type="EMBL" id="CCXS01000001">
    <property type="protein sequence ID" value="CEG24048.1"/>
    <property type="molecule type" value="Genomic_DNA"/>
</dbReference>
<proteinExistence type="predicted"/>
<dbReference type="PROSITE" id="PS51186">
    <property type="entry name" value="GNAT"/>
    <property type="match status" value="1"/>
</dbReference>
<organism evidence="2 3">
    <name type="scientific">Planococcus massiliensis</name>
    <dbReference type="NCBI Taxonomy" id="1499687"/>
    <lineage>
        <taxon>Bacteria</taxon>
        <taxon>Bacillati</taxon>
        <taxon>Bacillota</taxon>
        <taxon>Bacilli</taxon>
        <taxon>Bacillales</taxon>
        <taxon>Caryophanaceae</taxon>
        <taxon>Planococcus</taxon>
    </lineage>
</organism>
<feature type="domain" description="N-acetyltransferase" evidence="1">
    <location>
        <begin position="142"/>
        <end position="284"/>
    </location>
</feature>
<protein>
    <submittedName>
        <fullName evidence="2">FR47-like protein</fullName>
    </submittedName>
</protein>
<dbReference type="InterPro" id="IPR013653">
    <property type="entry name" value="GCN5-like_dom"/>
</dbReference>
<dbReference type="InterPro" id="IPR000182">
    <property type="entry name" value="GNAT_dom"/>
</dbReference>
<evidence type="ECO:0000313" key="3">
    <source>
        <dbReference type="Proteomes" id="UP000043699"/>
    </source>
</evidence>
<keyword evidence="3" id="KW-1185">Reference proteome</keyword>
<evidence type="ECO:0000259" key="1">
    <source>
        <dbReference type="PROSITE" id="PS51186"/>
    </source>
</evidence>
<dbReference type="Proteomes" id="UP000043699">
    <property type="component" value="Unassembled WGS sequence"/>
</dbReference>
<dbReference type="GO" id="GO:0016747">
    <property type="term" value="F:acyltransferase activity, transferring groups other than amino-acyl groups"/>
    <property type="evidence" value="ECO:0007669"/>
    <property type="project" value="InterPro"/>
</dbReference>
<gene>
    <name evidence="2" type="ORF">BN1080_03067</name>
</gene>
<dbReference type="AlphaFoldDB" id="A0A098EP23"/>
<reference evidence="2 3" key="1">
    <citation type="submission" date="2014-09" db="EMBL/GenBank/DDBJ databases">
        <authorList>
            <person name="Urmite Genomes Urmite Genomes"/>
        </authorList>
    </citation>
    <scope>NUCLEOTIDE SEQUENCE [LARGE SCALE GENOMIC DNA]</scope>
    <source>
        <strain evidence="2 3">ES2</strain>
    </source>
</reference>
<evidence type="ECO:0000313" key="2">
    <source>
        <dbReference type="EMBL" id="CEG24048.1"/>
    </source>
</evidence>
<dbReference type="Pfam" id="PF08445">
    <property type="entry name" value="FR47"/>
    <property type="match status" value="1"/>
</dbReference>
<dbReference type="SUPFAM" id="SSF55729">
    <property type="entry name" value="Acyl-CoA N-acyltransferases (Nat)"/>
    <property type="match status" value="1"/>
</dbReference>
<dbReference type="InterPro" id="IPR016181">
    <property type="entry name" value="Acyl_CoA_acyltransferase"/>
</dbReference>
<name>A0A098EP23_9BACL</name>
<dbReference type="Gene3D" id="3.40.630.30">
    <property type="match status" value="1"/>
</dbReference>
<accession>A0A098EP23</accession>
<dbReference type="CDD" id="cd04301">
    <property type="entry name" value="NAT_SF"/>
    <property type="match status" value="1"/>
</dbReference>